<keyword evidence="3" id="KW-1185">Reference proteome</keyword>
<dbReference type="Gene3D" id="3.40.630.30">
    <property type="match status" value="1"/>
</dbReference>
<evidence type="ECO:0000259" key="1">
    <source>
        <dbReference type="Pfam" id="PF13878"/>
    </source>
</evidence>
<accession>A0ABP0ZI65</accession>
<dbReference type="EMBL" id="OZ022405">
    <property type="protein sequence ID" value="CAK9435527.1"/>
    <property type="molecule type" value="Genomic_DNA"/>
</dbReference>
<dbReference type="RefSeq" id="XP_066827192.1">
    <property type="nucleotide sequence ID" value="XM_066972550.1"/>
</dbReference>
<name>A0ABP0ZI65_9ASCO</name>
<dbReference type="SUPFAM" id="SSF55729">
    <property type="entry name" value="Acyl-CoA N-acyltransferases (Nat)"/>
    <property type="match status" value="1"/>
</dbReference>
<gene>
    <name evidence="2" type="ORF">LODBEIA_P02540</name>
</gene>
<evidence type="ECO:0000313" key="3">
    <source>
        <dbReference type="Proteomes" id="UP001497383"/>
    </source>
</evidence>
<reference evidence="2 3" key="1">
    <citation type="submission" date="2024-03" db="EMBL/GenBank/DDBJ databases">
        <authorList>
            <person name="Brejova B."/>
        </authorList>
    </citation>
    <scope>NUCLEOTIDE SEQUENCE [LARGE SCALE GENOMIC DNA]</scope>
    <source>
        <strain evidence="2 3">CBS 14171</strain>
    </source>
</reference>
<dbReference type="PANTHER" id="PTHR45884:SF2">
    <property type="entry name" value="N-ACETYLTRANSFERASE ECO"/>
    <property type="match status" value="1"/>
</dbReference>
<dbReference type="PANTHER" id="PTHR45884">
    <property type="entry name" value="N-ACETYLTRANSFERASE ECO"/>
    <property type="match status" value="1"/>
</dbReference>
<organism evidence="2 3">
    <name type="scientific">Lodderomyces beijingensis</name>
    <dbReference type="NCBI Taxonomy" id="1775926"/>
    <lineage>
        <taxon>Eukaryota</taxon>
        <taxon>Fungi</taxon>
        <taxon>Dikarya</taxon>
        <taxon>Ascomycota</taxon>
        <taxon>Saccharomycotina</taxon>
        <taxon>Pichiomycetes</taxon>
        <taxon>Debaryomycetaceae</taxon>
        <taxon>Candida/Lodderomyces clade</taxon>
        <taxon>Lodderomyces</taxon>
    </lineage>
</organism>
<dbReference type="GeneID" id="92205450"/>
<sequence>MTARITDGKAAKKVQSTLAIPHTHVTRTCTQCGMTYNPLLAADVGVHAKYHDNFTNGISWPPMLQSPQHAAETVFVTLKRKTTKRGSLKSIVTREGKSATIQIVDKLSSKQVDKVETMMAMVNSELNAVDDSKQWRSAQFESSKAFVLVIDNRAVGLCTTDTIQHGEWLIHKTQSLVPNRKISSCRVGISRIWIAPKWRQNGLAASLVLEADYLPNPSMACGTRVGRY</sequence>
<dbReference type="Proteomes" id="UP001497383">
    <property type="component" value="Chromosome 1"/>
</dbReference>
<dbReference type="Pfam" id="PF13878">
    <property type="entry name" value="zf-C2H2_3"/>
    <property type="match status" value="1"/>
</dbReference>
<evidence type="ECO:0000313" key="2">
    <source>
        <dbReference type="EMBL" id="CAK9435527.1"/>
    </source>
</evidence>
<protein>
    <recommendedName>
        <fullName evidence="1">N-acetyltransferase ESCO zinc-finger domain-containing protein</fullName>
    </recommendedName>
</protein>
<dbReference type="InterPro" id="IPR016181">
    <property type="entry name" value="Acyl_CoA_acyltransferase"/>
</dbReference>
<feature type="domain" description="N-acetyltransferase ESCO zinc-finger" evidence="1">
    <location>
        <begin position="15"/>
        <end position="53"/>
    </location>
</feature>
<proteinExistence type="predicted"/>
<dbReference type="InterPro" id="IPR028005">
    <property type="entry name" value="AcTrfase_ESCO_Znf_dom"/>
</dbReference>